<feature type="transmembrane region" description="Helical" evidence="7">
    <location>
        <begin position="198"/>
        <end position="220"/>
    </location>
</feature>
<proteinExistence type="inferred from homology"/>
<comment type="subcellular location">
    <subcellularLocation>
        <location evidence="1 7">Cell membrane</location>
        <topology evidence="1 7">Multi-pass membrane protein</topology>
    </subcellularLocation>
</comment>
<evidence type="ECO:0000256" key="3">
    <source>
        <dbReference type="ARBA" id="ARBA00022475"/>
    </source>
</evidence>
<feature type="domain" description="ABC transmembrane type-1" evidence="8">
    <location>
        <begin position="95"/>
        <end position="318"/>
    </location>
</feature>
<keyword evidence="3" id="KW-1003">Cell membrane</keyword>
<evidence type="ECO:0000256" key="2">
    <source>
        <dbReference type="ARBA" id="ARBA00022448"/>
    </source>
</evidence>
<name>A0ABP7XII3_9ACTN</name>
<dbReference type="EMBL" id="BAAAZH010000012">
    <property type="protein sequence ID" value="GAA4116453.1"/>
    <property type="molecule type" value="Genomic_DNA"/>
</dbReference>
<sequence>MSTTEKLIQMVIAIVLFLGVMAVILLLTQRLRSRAGERVQAAAFIAPSLLLIGVGLLYPAVKTVYLSFRNSASTEFVGFENYQKIFTNADQLQILRNTALWVLLVPTIATAVGLIYAVLVDRARFERFAKALIFLPMAISLVGASIIWKFVYAYKDANANAGTTNGGKVEQIGVLNGILDALGIDTYNFLFNQPWNTLFLIVILIWVQAGFAMTILSASIKAIPEDIIEAARLDGVSGLQLFRHITVPSIRPSLIVVLTTISISTLKVFDIVRSTTGGNFGTKVLAFEFYVQSFRTLNPALGAALATLIFVLVSPIVLYNIRQMRRLEAR</sequence>
<keyword evidence="6 7" id="KW-0472">Membrane</keyword>
<evidence type="ECO:0000313" key="9">
    <source>
        <dbReference type="EMBL" id="GAA4116453.1"/>
    </source>
</evidence>
<comment type="caution">
    <text evidence="9">The sequence shown here is derived from an EMBL/GenBank/DDBJ whole genome shotgun (WGS) entry which is preliminary data.</text>
</comment>
<evidence type="ECO:0000256" key="6">
    <source>
        <dbReference type="ARBA" id="ARBA00023136"/>
    </source>
</evidence>
<dbReference type="Pfam" id="PF00528">
    <property type="entry name" value="BPD_transp_1"/>
    <property type="match status" value="1"/>
</dbReference>
<evidence type="ECO:0000256" key="1">
    <source>
        <dbReference type="ARBA" id="ARBA00004651"/>
    </source>
</evidence>
<evidence type="ECO:0000256" key="4">
    <source>
        <dbReference type="ARBA" id="ARBA00022692"/>
    </source>
</evidence>
<dbReference type="SUPFAM" id="SSF161098">
    <property type="entry name" value="MetI-like"/>
    <property type="match status" value="1"/>
</dbReference>
<dbReference type="Gene3D" id="1.10.3720.10">
    <property type="entry name" value="MetI-like"/>
    <property type="match status" value="1"/>
</dbReference>
<evidence type="ECO:0000256" key="7">
    <source>
        <dbReference type="RuleBase" id="RU363032"/>
    </source>
</evidence>
<evidence type="ECO:0000313" key="10">
    <source>
        <dbReference type="Proteomes" id="UP001501495"/>
    </source>
</evidence>
<feature type="transmembrane region" description="Helical" evidence="7">
    <location>
        <begin position="39"/>
        <end position="61"/>
    </location>
</feature>
<dbReference type="PANTHER" id="PTHR30193:SF18">
    <property type="entry name" value="OSMOPROTECTIVE COMPOUNDS UPTAKE PERMEASE PROTEIN GGTC"/>
    <property type="match status" value="1"/>
</dbReference>
<evidence type="ECO:0000259" key="8">
    <source>
        <dbReference type="PROSITE" id="PS50928"/>
    </source>
</evidence>
<keyword evidence="2 7" id="KW-0813">Transport</keyword>
<keyword evidence="4 7" id="KW-0812">Transmembrane</keyword>
<reference evidence="10" key="1">
    <citation type="journal article" date="2019" name="Int. J. Syst. Evol. Microbiol.">
        <title>The Global Catalogue of Microorganisms (GCM) 10K type strain sequencing project: providing services to taxonomists for standard genome sequencing and annotation.</title>
        <authorList>
            <consortium name="The Broad Institute Genomics Platform"/>
            <consortium name="The Broad Institute Genome Sequencing Center for Infectious Disease"/>
            <person name="Wu L."/>
            <person name="Ma J."/>
        </authorList>
    </citation>
    <scope>NUCLEOTIDE SEQUENCE [LARGE SCALE GENOMIC DNA]</scope>
    <source>
        <strain evidence="10">JCM 16703</strain>
    </source>
</reference>
<comment type="similarity">
    <text evidence="7">Belongs to the binding-protein-dependent transport system permease family.</text>
</comment>
<feature type="transmembrane region" description="Helical" evidence="7">
    <location>
        <begin position="300"/>
        <end position="321"/>
    </location>
</feature>
<dbReference type="Proteomes" id="UP001501495">
    <property type="component" value="Unassembled WGS sequence"/>
</dbReference>
<protein>
    <submittedName>
        <fullName evidence="9">Sugar ABC transporter permease</fullName>
    </submittedName>
</protein>
<feature type="transmembrane region" description="Helical" evidence="7">
    <location>
        <begin position="99"/>
        <end position="119"/>
    </location>
</feature>
<dbReference type="InterPro" id="IPR000515">
    <property type="entry name" value="MetI-like"/>
</dbReference>
<dbReference type="PANTHER" id="PTHR30193">
    <property type="entry name" value="ABC TRANSPORTER PERMEASE PROTEIN"/>
    <property type="match status" value="1"/>
</dbReference>
<evidence type="ECO:0000256" key="5">
    <source>
        <dbReference type="ARBA" id="ARBA00022989"/>
    </source>
</evidence>
<accession>A0ABP7XII3</accession>
<dbReference type="InterPro" id="IPR035906">
    <property type="entry name" value="MetI-like_sf"/>
</dbReference>
<organism evidence="9 10">
    <name type="scientific">Nocardioides fonticola</name>
    <dbReference type="NCBI Taxonomy" id="450363"/>
    <lineage>
        <taxon>Bacteria</taxon>
        <taxon>Bacillati</taxon>
        <taxon>Actinomycetota</taxon>
        <taxon>Actinomycetes</taxon>
        <taxon>Propionibacteriales</taxon>
        <taxon>Nocardioidaceae</taxon>
        <taxon>Nocardioides</taxon>
    </lineage>
</organism>
<dbReference type="PROSITE" id="PS50928">
    <property type="entry name" value="ABC_TM1"/>
    <property type="match status" value="1"/>
</dbReference>
<keyword evidence="10" id="KW-1185">Reference proteome</keyword>
<dbReference type="RefSeq" id="WP_344732799.1">
    <property type="nucleotide sequence ID" value="NZ_BAAAZH010000012.1"/>
</dbReference>
<feature type="transmembrane region" description="Helical" evidence="7">
    <location>
        <begin position="6"/>
        <end position="27"/>
    </location>
</feature>
<dbReference type="CDD" id="cd06261">
    <property type="entry name" value="TM_PBP2"/>
    <property type="match status" value="1"/>
</dbReference>
<keyword evidence="5 7" id="KW-1133">Transmembrane helix</keyword>
<gene>
    <name evidence="9" type="ORF">GCM10022215_16120</name>
</gene>
<dbReference type="InterPro" id="IPR051393">
    <property type="entry name" value="ABC_transporter_permease"/>
</dbReference>
<feature type="transmembrane region" description="Helical" evidence="7">
    <location>
        <begin position="131"/>
        <end position="151"/>
    </location>
</feature>